<dbReference type="RefSeq" id="WP_072632614.1">
    <property type="nucleotide sequence ID" value="NZ_MLCB01000227.1"/>
</dbReference>
<dbReference type="EMBL" id="MLCB01000227">
    <property type="protein sequence ID" value="OJI91673.1"/>
    <property type="molecule type" value="Genomic_DNA"/>
</dbReference>
<gene>
    <name evidence="4" type="primary">rutR</name>
    <name evidence="4" type="ORF">PFRI_41580</name>
</gene>
<dbReference type="InterPro" id="IPR009057">
    <property type="entry name" value="Homeodomain-like_sf"/>
</dbReference>
<dbReference type="PANTHER" id="PTHR30055:SF196">
    <property type="entry name" value="HTH-TYPE TRANSCRIPTIONAL REGULATOR RUTR"/>
    <property type="match status" value="1"/>
</dbReference>
<dbReference type="AlphaFoldDB" id="A0A1L9NR27"/>
<dbReference type="SUPFAM" id="SSF48498">
    <property type="entry name" value="Tetracyclin repressor-like, C-terminal domain"/>
    <property type="match status" value="1"/>
</dbReference>
<comment type="caution">
    <text evidence="4">The sequence shown here is derived from an EMBL/GenBank/DDBJ whole genome shotgun (WGS) entry which is preliminary data.</text>
</comment>
<dbReference type="InterPro" id="IPR001647">
    <property type="entry name" value="HTH_TetR"/>
</dbReference>
<evidence type="ECO:0000313" key="5">
    <source>
        <dbReference type="Proteomes" id="UP000184514"/>
    </source>
</evidence>
<dbReference type="Proteomes" id="UP000184514">
    <property type="component" value="Unassembled WGS sequence"/>
</dbReference>
<dbReference type="InterPro" id="IPR036271">
    <property type="entry name" value="Tet_transcr_reg_TetR-rel_C_sf"/>
</dbReference>
<dbReference type="Gene3D" id="1.10.10.60">
    <property type="entry name" value="Homeodomain-like"/>
    <property type="match status" value="1"/>
</dbReference>
<evidence type="ECO:0000259" key="3">
    <source>
        <dbReference type="PROSITE" id="PS50977"/>
    </source>
</evidence>
<dbReference type="PROSITE" id="PS50977">
    <property type="entry name" value="HTH_TETR_2"/>
    <property type="match status" value="1"/>
</dbReference>
<name>A0A1L9NR27_9RHOB</name>
<dbReference type="PANTHER" id="PTHR30055">
    <property type="entry name" value="HTH-TYPE TRANSCRIPTIONAL REGULATOR RUTR"/>
    <property type="match status" value="1"/>
</dbReference>
<protein>
    <submittedName>
        <fullName evidence="4">HTH-type transcriptional regulator RutR</fullName>
    </submittedName>
</protein>
<dbReference type="InterPro" id="IPR050109">
    <property type="entry name" value="HTH-type_TetR-like_transc_reg"/>
</dbReference>
<evidence type="ECO:0000313" key="4">
    <source>
        <dbReference type="EMBL" id="OJI91673.1"/>
    </source>
</evidence>
<dbReference type="SUPFAM" id="SSF46689">
    <property type="entry name" value="Homeodomain-like"/>
    <property type="match status" value="1"/>
</dbReference>
<dbReference type="GO" id="GO:0045892">
    <property type="term" value="P:negative regulation of DNA-templated transcription"/>
    <property type="evidence" value="ECO:0007669"/>
    <property type="project" value="InterPro"/>
</dbReference>
<dbReference type="Pfam" id="PF00440">
    <property type="entry name" value="TetR_N"/>
    <property type="match status" value="1"/>
</dbReference>
<keyword evidence="5" id="KW-1185">Reference proteome</keyword>
<keyword evidence="1 2" id="KW-0238">DNA-binding</keyword>
<organism evidence="4 5">
    <name type="scientific">Planktotalea frisia</name>
    <dbReference type="NCBI Taxonomy" id="696762"/>
    <lineage>
        <taxon>Bacteria</taxon>
        <taxon>Pseudomonadati</taxon>
        <taxon>Pseudomonadota</taxon>
        <taxon>Alphaproteobacteria</taxon>
        <taxon>Rhodobacterales</taxon>
        <taxon>Paracoccaceae</taxon>
        <taxon>Planktotalea</taxon>
    </lineage>
</organism>
<accession>A0A1L9NR27</accession>
<dbReference type="Gene3D" id="1.10.357.10">
    <property type="entry name" value="Tetracycline Repressor, domain 2"/>
    <property type="match status" value="1"/>
</dbReference>
<dbReference type="Pfam" id="PF08362">
    <property type="entry name" value="TetR_C_3"/>
    <property type="match status" value="1"/>
</dbReference>
<dbReference type="GO" id="GO:0000976">
    <property type="term" value="F:transcription cis-regulatory region binding"/>
    <property type="evidence" value="ECO:0007669"/>
    <property type="project" value="TreeGrafter"/>
</dbReference>
<evidence type="ECO:0000256" key="1">
    <source>
        <dbReference type="ARBA" id="ARBA00023125"/>
    </source>
</evidence>
<dbReference type="GO" id="GO:0003700">
    <property type="term" value="F:DNA-binding transcription factor activity"/>
    <property type="evidence" value="ECO:0007669"/>
    <property type="project" value="TreeGrafter"/>
</dbReference>
<dbReference type="OrthoDB" id="2356263at2"/>
<dbReference type="InterPro" id="IPR013573">
    <property type="entry name" value="Tscrpt_reg_YcdC_C"/>
</dbReference>
<reference evidence="4 5" key="1">
    <citation type="submission" date="2016-10" db="EMBL/GenBank/DDBJ databases">
        <title>Genome sequence of Planktotalea frisia SH6-1.</title>
        <authorList>
            <person name="Poehlein A."/>
            <person name="Bakenhus I."/>
            <person name="Voget S."/>
            <person name="Brinkhoff T."/>
            <person name="Simon M."/>
        </authorList>
    </citation>
    <scope>NUCLEOTIDE SEQUENCE [LARGE SCALE GENOMIC DNA]</scope>
    <source>
        <strain evidence="4 5">SH6-1</strain>
    </source>
</reference>
<dbReference type="STRING" id="696762.PFRI_41580"/>
<feature type="domain" description="HTH tetR-type" evidence="3">
    <location>
        <begin position="17"/>
        <end position="77"/>
    </location>
</feature>
<feature type="DNA-binding region" description="H-T-H motif" evidence="2">
    <location>
        <begin position="40"/>
        <end position="59"/>
    </location>
</feature>
<evidence type="ECO:0000256" key="2">
    <source>
        <dbReference type="PROSITE-ProRule" id="PRU00335"/>
    </source>
</evidence>
<sequence>MTESPSTTKKAPSRIQQRNRTLILDAALEVFSSQGYRGATLDQIAKQAGLSKPNILYYFNGKQEIHVTLLNQLMTVWLDPLKEMNPNGDPIKELIGYVHRKLDMAIELPRESRLFANEILQGAPRMGPHLSAGLKPLFDKQIIVITRWMESGKIARSDPAHLLFSIWATTQHYADFAAQTEVLLPDRQAREDGARAFLDQLFTKLLTP</sequence>
<dbReference type="PRINTS" id="PR00455">
    <property type="entry name" value="HTHTETR"/>
</dbReference>
<proteinExistence type="predicted"/>